<evidence type="ECO:0000313" key="1">
    <source>
        <dbReference type="EMBL" id="SVC81265.1"/>
    </source>
</evidence>
<protein>
    <submittedName>
        <fullName evidence="1">Uncharacterized protein</fullName>
    </submittedName>
</protein>
<reference evidence="1" key="1">
    <citation type="submission" date="2018-05" db="EMBL/GenBank/DDBJ databases">
        <authorList>
            <person name="Lanie J.A."/>
            <person name="Ng W.-L."/>
            <person name="Kazmierczak K.M."/>
            <person name="Andrzejewski T.M."/>
            <person name="Davidsen T.M."/>
            <person name="Wayne K.J."/>
            <person name="Tettelin H."/>
            <person name="Glass J.I."/>
            <person name="Rusch D."/>
            <person name="Podicherti R."/>
            <person name="Tsui H.-C.T."/>
            <person name="Winkler M.E."/>
        </authorList>
    </citation>
    <scope>NUCLEOTIDE SEQUENCE</scope>
</reference>
<proteinExistence type="predicted"/>
<name>A0A382Q8K8_9ZZZZ</name>
<accession>A0A382Q8K8</accession>
<feature type="non-terminal residue" evidence="1">
    <location>
        <position position="53"/>
    </location>
</feature>
<gene>
    <name evidence="1" type="ORF">METZ01_LOCUS334119</name>
</gene>
<sequence>MTDIQQLFQLYFGERYTNKHINDRFHMWRKSVDRDDETRFRIMIDGARSQKSD</sequence>
<dbReference type="EMBL" id="UINC01112369">
    <property type="protein sequence ID" value="SVC81265.1"/>
    <property type="molecule type" value="Genomic_DNA"/>
</dbReference>
<dbReference type="AlphaFoldDB" id="A0A382Q8K8"/>
<organism evidence="1">
    <name type="scientific">marine metagenome</name>
    <dbReference type="NCBI Taxonomy" id="408172"/>
    <lineage>
        <taxon>unclassified sequences</taxon>
        <taxon>metagenomes</taxon>
        <taxon>ecological metagenomes</taxon>
    </lineage>
</organism>